<name>A0ABU6NR12_9BACI</name>
<comment type="caution">
    <text evidence="1">The sequence shown here is derived from an EMBL/GenBank/DDBJ whole genome shotgun (WGS) entry which is preliminary data.</text>
</comment>
<proteinExistence type="predicted"/>
<reference evidence="1 2" key="1">
    <citation type="submission" date="2023-03" db="EMBL/GenBank/DDBJ databases">
        <title>Bacillus Genome Sequencing.</title>
        <authorList>
            <person name="Dunlap C."/>
        </authorList>
    </citation>
    <scope>NUCLEOTIDE SEQUENCE [LARGE SCALE GENOMIC DNA]</scope>
    <source>
        <strain evidence="1 2">B-4107</strain>
    </source>
</reference>
<dbReference type="Proteomes" id="UP001341820">
    <property type="component" value="Unassembled WGS sequence"/>
</dbReference>
<evidence type="ECO:0000313" key="2">
    <source>
        <dbReference type="Proteomes" id="UP001341820"/>
    </source>
</evidence>
<organism evidence="1 2">
    <name type="scientific">Shouchella miscanthi</name>
    <dbReference type="NCBI Taxonomy" id="2598861"/>
    <lineage>
        <taxon>Bacteria</taxon>
        <taxon>Bacillati</taxon>
        <taxon>Bacillota</taxon>
        <taxon>Bacilli</taxon>
        <taxon>Bacillales</taxon>
        <taxon>Bacillaceae</taxon>
        <taxon>Shouchella</taxon>
    </lineage>
</organism>
<gene>
    <name evidence="1" type="ORF">P5F74_18780</name>
</gene>
<evidence type="ECO:0000313" key="1">
    <source>
        <dbReference type="EMBL" id="MED4130164.1"/>
    </source>
</evidence>
<dbReference type="EMBL" id="JAROAS010000055">
    <property type="protein sequence ID" value="MED4130164.1"/>
    <property type="molecule type" value="Genomic_DNA"/>
</dbReference>
<protein>
    <submittedName>
        <fullName evidence="1">Uncharacterized protein</fullName>
    </submittedName>
</protein>
<keyword evidence="2" id="KW-1185">Reference proteome</keyword>
<sequence length="236" mass="27043">MSSEKGNVQSEGNDVGRIVTEIVQGVESKIDGLLSQFEQVVLRETAVAIRESQAEKKLQELQSREHTINKKEEELYQKEQDIESLLDYRKKKIVYEVKVDSLKERTNDIQLDDFLAQLKQLIELGAEIGKKPGDVHCDLAVYPVVMYLHGKGESELAFRILVGQLTEDLVRCYIPLESNSVPVIKKVGREQEYLQAVIYYIQYRNPTVEDVLRLRSVLKQLGIENEIVNQRGLLID</sequence>
<dbReference type="RefSeq" id="WP_328238781.1">
    <property type="nucleotide sequence ID" value="NZ_JAROAS010000055.1"/>
</dbReference>
<accession>A0ABU6NR12</accession>